<protein>
    <submittedName>
        <fullName evidence="1">Uncharacterized protein</fullName>
    </submittedName>
</protein>
<feature type="non-terminal residue" evidence="1">
    <location>
        <position position="1"/>
    </location>
</feature>
<evidence type="ECO:0000313" key="2">
    <source>
        <dbReference type="Proteomes" id="UP000799754"/>
    </source>
</evidence>
<comment type="caution">
    <text evidence="1">The sequence shown here is derived from an EMBL/GenBank/DDBJ whole genome shotgun (WGS) entry which is preliminary data.</text>
</comment>
<sequence length="86" mass="10041">YINRDLVHKLSLPLIPLSRTIYPTGFNGKQLEGGSISYLTSVTITYQHHKEQLKLYVTNTGQHDLILGQPWLYWHRVAFDYQNQVL</sequence>
<feature type="non-terminal residue" evidence="1">
    <location>
        <position position="86"/>
    </location>
</feature>
<gene>
    <name evidence="1" type="ORF">BU25DRAFT_302532</name>
</gene>
<evidence type="ECO:0000313" key="1">
    <source>
        <dbReference type="EMBL" id="KAF2627898.1"/>
    </source>
</evidence>
<keyword evidence="2" id="KW-1185">Reference proteome</keyword>
<accession>A0ACB6S1T0</accession>
<name>A0ACB6S1T0_9PLEO</name>
<proteinExistence type="predicted"/>
<reference evidence="1" key="1">
    <citation type="journal article" date="2020" name="Stud. Mycol.">
        <title>101 Dothideomycetes genomes: a test case for predicting lifestyles and emergence of pathogens.</title>
        <authorList>
            <person name="Haridas S."/>
            <person name="Albert R."/>
            <person name="Binder M."/>
            <person name="Bloem J."/>
            <person name="Labutti K."/>
            <person name="Salamov A."/>
            <person name="Andreopoulos B."/>
            <person name="Baker S."/>
            <person name="Barry K."/>
            <person name="Bills G."/>
            <person name="Bluhm B."/>
            <person name="Cannon C."/>
            <person name="Castanera R."/>
            <person name="Culley D."/>
            <person name="Daum C."/>
            <person name="Ezra D."/>
            <person name="Gonzalez J."/>
            <person name="Henrissat B."/>
            <person name="Kuo A."/>
            <person name="Liang C."/>
            <person name="Lipzen A."/>
            <person name="Lutzoni F."/>
            <person name="Magnuson J."/>
            <person name="Mondo S."/>
            <person name="Nolan M."/>
            <person name="Ohm R."/>
            <person name="Pangilinan J."/>
            <person name="Park H.-J."/>
            <person name="Ramirez L."/>
            <person name="Alfaro M."/>
            <person name="Sun H."/>
            <person name="Tritt A."/>
            <person name="Yoshinaga Y."/>
            <person name="Zwiers L.-H."/>
            <person name="Turgeon B."/>
            <person name="Goodwin S."/>
            <person name="Spatafora J."/>
            <person name="Crous P."/>
            <person name="Grigoriev I."/>
        </authorList>
    </citation>
    <scope>NUCLEOTIDE SEQUENCE</scope>
    <source>
        <strain evidence="1">CBS 525.71</strain>
    </source>
</reference>
<organism evidence="1 2">
    <name type="scientific">Macroventuria anomochaeta</name>
    <dbReference type="NCBI Taxonomy" id="301207"/>
    <lineage>
        <taxon>Eukaryota</taxon>
        <taxon>Fungi</taxon>
        <taxon>Dikarya</taxon>
        <taxon>Ascomycota</taxon>
        <taxon>Pezizomycotina</taxon>
        <taxon>Dothideomycetes</taxon>
        <taxon>Pleosporomycetidae</taxon>
        <taxon>Pleosporales</taxon>
        <taxon>Pleosporineae</taxon>
        <taxon>Didymellaceae</taxon>
        <taxon>Macroventuria</taxon>
    </lineage>
</organism>
<dbReference type="EMBL" id="MU006715">
    <property type="protein sequence ID" value="KAF2627898.1"/>
    <property type="molecule type" value="Genomic_DNA"/>
</dbReference>
<dbReference type="Proteomes" id="UP000799754">
    <property type="component" value="Unassembled WGS sequence"/>
</dbReference>